<keyword evidence="3" id="KW-1133">Transmembrane helix</keyword>
<comment type="caution">
    <text evidence="4">The sequence shown here is derived from an EMBL/GenBank/DDBJ whole genome shotgun (WGS) entry which is preliminary data.</text>
</comment>
<sequence length="630" mass="70304">MFVGACLAAFPAPYFAPIRWVLNDAQNIELRRRFGLPFFFPANSQSEYHDTTTPTPTRLPSPNLQLNKTGNIMASGLFFDPLKLLRVAPLLTTTSALVYAWDEHWYLSGFLRSEHKPETETILPSYFRRFFEQGIFIIAGLNTLTVSTSIANLLTDRPVLDRLRSSRWYWAGLGFTACHFLFVPLIAYPIRDIMENRSQGKSTKDLKRWIDIHRIRVLVADLPAWMSFLGASTMPLVQQPVTALEGCVCSRSPQEPADQPVERPEVLDNDVPMQGDGFYNKNSELQYAAMQRALPLFDSISIAEATPRVFSVVEYGCAQGVNSIEPFRHILSTTHFQKPATDTAGGEVSLVFTDRVGNDFTTVANTISNTQWLPTSRRGPEIFTSMVARSFYQQVVPSQSVDVGFSLATLHHLERHPTLPASDGKEGSESTEEQALLKEQADHDLCQFLRLRAKEIRSSGSLVLSLVGQSSTGAPNYPGLVDSCRQAMVNLVMEGRVPTGVASAFRVPTYDRTLEDVENSLKTVQDVWTAEHLFEEEIVHPAYETLRAAQPDSDSPKKASIHYANSVVDWMMAVISGYFVKALQIAGVHDPAAQSASLEAWSSLTKTLFLKEHLDEKVACSFIYVKLVRI</sequence>
<dbReference type="InterPro" id="IPR029063">
    <property type="entry name" value="SAM-dependent_MTases_sf"/>
</dbReference>
<keyword evidence="3" id="KW-0472">Membrane</keyword>
<dbReference type="Proteomes" id="UP000319663">
    <property type="component" value="Unassembled WGS sequence"/>
</dbReference>
<keyword evidence="1" id="KW-0479">Metal-binding</keyword>
<feature type="transmembrane region" description="Helical" evidence="3">
    <location>
        <begin position="135"/>
        <end position="155"/>
    </location>
</feature>
<evidence type="ECO:0000313" key="5">
    <source>
        <dbReference type="Proteomes" id="UP000319663"/>
    </source>
</evidence>
<dbReference type="EMBL" id="VIFY01000072">
    <property type="protein sequence ID" value="TQB71910.1"/>
    <property type="molecule type" value="Genomic_DNA"/>
</dbReference>
<name>A0A507QUL9_MONPU</name>
<dbReference type="PANTHER" id="PTHR31009">
    <property type="entry name" value="S-ADENOSYL-L-METHIONINE:CARBOXYL METHYLTRANSFERASE FAMILY PROTEIN"/>
    <property type="match status" value="1"/>
</dbReference>
<proteinExistence type="predicted"/>
<dbReference type="SUPFAM" id="SSF53335">
    <property type="entry name" value="S-adenosyl-L-methionine-dependent methyltransferases"/>
    <property type="match status" value="1"/>
</dbReference>
<dbReference type="Pfam" id="PF03492">
    <property type="entry name" value="Methyltransf_7"/>
    <property type="match status" value="1"/>
</dbReference>
<gene>
    <name evidence="4" type="ORF">MPDQ_007215</name>
</gene>
<dbReference type="Gene3D" id="3.40.50.150">
    <property type="entry name" value="Vaccinia Virus protein VP39"/>
    <property type="match status" value="1"/>
</dbReference>
<evidence type="ECO:0000256" key="1">
    <source>
        <dbReference type="ARBA" id="ARBA00022723"/>
    </source>
</evidence>
<dbReference type="InterPro" id="IPR042086">
    <property type="entry name" value="MeTrfase_capping"/>
</dbReference>
<evidence type="ECO:0000256" key="3">
    <source>
        <dbReference type="SAM" id="Phobius"/>
    </source>
</evidence>
<dbReference type="Gene3D" id="1.10.1200.270">
    <property type="entry name" value="Methyltransferase, alpha-helical capping domain"/>
    <property type="match status" value="1"/>
</dbReference>
<dbReference type="InterPro" id="IPR005299">
    <property type="entry name" value="MeTrfase_7"/>
</dbReference>
<keyword evidence="3" id="KW-0812">Transmembrane</keyword>
<dbReference type="GO" id="GO:0046872">
    <property type="term" value="F:metal ion binding"/>
    <property type="evidence" value="ECO:0007669"/>
    <property type="project" value="UniProtKB-KW"/>
</dbReference>
<dbReference type="GO" id="GO:0008168">
    <property type="term" value="F:methyltransferase activity"/>
    <property type="evidence" value="ECO:0007669"/>
    <property type="project" value="InterPro"/>
</dbReference>
<accession>A0A507QUL9</accession>
<keyword evidence="5" id="KW-1185">Reference proteome</keyword>
<keyword evidence="2" id="KW-0460">Magnesium</keyword>
<feature type="transmembrane region" description="Helical" evidence="3">
    <location>
        <begin position="167"/>
        <end position="188"/>
    </location>
</feature>
<evidence type="ECO:0000256" key="2">
    <source>
        <dbReference type="ARBA" id="ARBA00022842"/>
    </source>
</evidence>
<reference evidence="4 5" key="1">
    <citation type="submission" date="2019-06" db="EMBL/GenBank/DDBJ databases">
        <title>Wine fermentation using esterase from Monascus purpureus.</title>
        <authorList>
            <person name="Geng C."/>
            <person name="Zhang Y."/>
        </authorList>
    </citation>
    <scope>NUCLEOTIDE SEQUENCE [LARGE SCALE GENOMIC DNA]</scope>
    <source>
        <strain evidence="4">HQ1</strain>
    </source>
</reference>
<protein>
    <submittedName>
        <fullName evidence="4">Uncharacterized protein</fullName>
    </submittedName>
</protein>
<dbReference type="AlphaFoldDB" id="A0A507QUL9"/>
<organism evidence="4 5">
    <name type="scientific">Monascus purpureus</name>
    <name type="common">Red mold</name>
    <name type="synonym">Monascus anka</name>
    <dbReference type="NCBI Taxonomy" id="5098"/>
    <lineage>
        <taxon>Eukaryota</taxon>
        <taxon>Fungi</taxon>
        <taxon>Dikarya</taxon>
        <taxon>Ascomycota</taxon>
        <taxon>Pezizomycotina</taxon>
        <taxon>Eurotiomycetes</taxon>
        <taxon>Eurotiomycetidae</taxon>
        <taxon>Eurotiales</taxon>
        <taxon>Aspergillaceae</taxon>
        <taxon>Monascus</taxon>
    </lineage>
</organism>
<evidence type="ECO:0000313" key="4">
    <source>
        <dbReference type="EMBL" id="TQB71910.1"/>
    </source>
</evidence>